<dbReference type="InterPro" id="IPR000182">
    <property type="entry name" value="GNAT_dom"/>
</dbReference>
<comment type="caution">
    <text evidence="2">The sequence shown here is derived from an EMBL/GenBank/DDBJ whole genome shotgun (WGS) entry which is preliminary data.</text>
</comment>
<name>A0ABV6A7S8_9PSEU</name>
<evidence type="ECO:0000313" key="3">
    <source>
        <dbReference type="Proteomes" id="UP001589693"/>
    </source>
</evidence>
<protein>
    <submittedName>
        <fullName evidence="2">GNAT family N-acetyltransferase</fullName>
        <ecNumber evidence="2">2.3.1.-</ecNumber>
    </submittedName>
</protein>
<dbReference type="PANTHER" id="PTHR13170:SF16">
    <property type="entry name" value="PROTEIN O-GLCNACASE"/>
    <property type="match status" value="1"/>
</dbReference>
<dbReference type="GO" id="GO:0016746">
    <property type="term" value="F:acyltransferase activity"/>
    <property type="evidence" value="ECO:0007669"/>
    <property type="project" value="UniProtKB-KW"/>
</dbReference>
<dbReference type="Gene3D" id="3.40.630.30">
    <property type="match status" value="1"/>
</dbReference>
<evidence type="ECO:0000259" key="1">
    <source>
        <dbReference type="PROSITE" id="PS51186"/>
    </source>
</evidence>
<proteinExistence type="predicted"/>
<dbReference type="CDD" id="cd04301">
    <property type="entry name" value="NAT_SF"/>
    <property type="match status" value="1"/>
</dbReference>
<sequence>MTIRPYRPSDFDAVHQICAATADAGSPMTGLPDPDIVGHVFAGPYVTLEPDLAFVHEDADGVAGYVIAALDTAAFETRWRAEWSPRFVESHPPPAVSADPAADAWLREMLHNPASPAPVAFPEFPSHLHIDLLARARGNGNGRRLLDALFDALRAKGSPGVHLLVVQSNTNAIAFYRAVGFTELPTPLPGLRAFGMPLSR</sequence>
<reference evidence="2 3" key="1">
    <citation type="submission" date="2024-09" db="EMBL/GenBank/DDBJ databases">
        <authorList>
            <person name="Sun Q."/>
            <person name="Mori K."/>
        </authorList>
    </citation>
    <scope>NUCLEOTIDE SEQUENCE [LARGE SCALE GENOMIC DNA]</scope>
    <source>
        <strain evidence="2 3">TBRC 7907</strain>
    </source>
</reference>
<dbReference type="PROSITE" id="PS51186">
    <property type="entry name" value="GNAT"/>
    <property type="match status" value="1"/>
</dbReference>
<dbReference type="EMBL" id="JBHLZU010000033">
    <property type="protein sequence ID" value="MFB9909215.1"/>
    <property type="molecule type" value="Genomic_DNA"/>
</dbReference>
<evidence type="ECO:0000313" key="2">
    <source>
        <dbReference type="EMBL" id="MFB9909215.1"/>
    </source>
</evidence>
<dbReference type="PANTHER" id="PTHR13170">
    <property type="entry name" value="O-GLCNACASE"/>
    <property type="match status" value="1"/>
</dbReference>
<organism evidence="2 3">
    <name type="scientific">Allokutzneria oryzae</name>
    <dbReference type="NCBI Taxonomy" id="1378989"/>
    <lineage>
        <taxon>Bacteria</taxon>
        <taxon>Bacillati</taxon>
        <taxon>Actinomycetota</taxon>
        <taxon>Actinomycetes</taxon>
        <taxon>Pseudonocardiales</taxon>
        <taxon>Pseudonocardiaceae</taxon>
        <taxon>Allokutzneria</taxon>
    </lineage>
</organism>
<dbReference type="InterPro" id="IPR051822">
    <property type="entry name" value="Glycosyl_Hydrolase_84"/>
</dbReference>
<dbReference type="RefSeq" id="WP_377861833.1">
    <property type="nucleotide sequence ID" value="NZ_JBHLZU010000033.1"/>
</dbReference>
<feature type="domain" description="N-acetyltransferase" evidence="1">
    <location>
        <begin position="1"/>
        <end position="200"/>
    </location>
</feature>
<keyword evidence="2" id="KW-0012">Acyltransferase</keyword>
<dbReference type="SUPFAM" id="SSF55729">
    <property type="entry name" value="Acyl-CoA N-acyltransferases (Nat)"/>
    <property type="match status" value="1"/>
</dbReference>
<keyword evidence="2" id="KW-0808">Transferase</keyword>
<dbReference type="EC" id="2.3.1.-" evidence="2"/>
<dbReference type="Pfam" id="PF00583">
    <property type="entry name" value="Acetyltransf_1"/>
    <property type="match status" value="1"/>
</dbReference>
<gene>
    <name evidence="2" type="ORF">ACFFQA_35215</name>
</gene>
<dbReference type="Proteomes" id="UP001589693">
    <property type="component" value="Unassembled WGS sequence"/>
</dbReference>
<keyword evidence="3" id="KW-1185">Reference proteome</keyword>
<dbReference type="InterPro" id="IPR016181">
    <property type="entry name" value="Acyl_CoA_acyltransferase"/>
</dbReference>
<accession>A0ABV6A7S8</accession>